<name>A0A9P8VY35_9HYPO</name>
<proteinExistence type="predicted"/>
<protein>
    <submittedName>
        <fullName evidence="2">Uncharacterized protein</fullName>
    </submittedName>
</protein>
<dbReference type="Proteomes" id="UP000777438">
    <property type="component" value="Unassembled WGS sequence"/>
</dbReference>
<gene>
    <name evidence="2" type="ORF">B0T10DRAFT_372595</name>
</gene>
<sequence>DIPLSTIKTTCRREAKRGSENQSLPRSGAPRKLSEEQRDQIYDTVTSNPHITQRDLLESVDNAVKVRSL</sequence>
<feature type="non-terminal residue" evidence="2">
    <location>
        <position position="69"/>
    </location>
</feature>
<organism evidence="2 3">
    <name type="scientific">Thelonectria olida</name>
    <dbReference type="NCBI Taxonomy" id="1576542"/>
    <lineage>
        <taxon>Eukaryota</taxon>
        <taxon>Fungi</taxon>
        <taxon>Dikarya</taxon>
        <taxon>Ascomycota</taxon>
        <taxon>Pezizomycotina</taxon>
        <taxon>Sordariomycetes</taxon>
        <taxon>Hypocreomycetidae</taxon>
        <taxon>Hypocreales</taxon>
        <taxon>Nectriaceae</taxon>
        <taxon>Thelonectria</taxon>
    </lineage>
</organism>
<feature type="region of interest" description="Disordered" evidence="1">
    <location>
        <begin position="1"/>
        <end position="38"/>
    </location>
</feature>
<evidence type="ECO:0000313" key="2">
    <source>
        <dbReference type="EMBL" id="KAH6879841.1"/>
    </source>
</evidence>
<feature type="non-terminal residue" evidence="2">
    <location>
        <position position="1"/>
    </location>
</feature>
<keyword evidence="3" id="KW-1185">Reference proteome</keyword>
<dbReference type="AlphaFoldDB" id="A0A9P8VY35"/>
<evidence type="ECO:0000256" key="1">
    <source>
        <dbReference type="SAM" id="MobiDB-lite"/>
    </source>
</evidence>
<dbReference type="EMBL" id="JAGPYM010000028">
    <property type="protein sequence ID" value="KAH6879841.1"/>
    <property type="molecule type" value="Genomic_DNA"/>
</dbReference>
<dbReference type="OrthoDB" id="5151590at2759"/>
<comment type="caution">
    <text evidence="2">The sequence shown here is derived from an EMBL/GenBank/DDBJ whole genome shotgun (WGS) entry which is preliminary data.</text>
</comment>
<evidence type="ECO:0000313" key="3">
    <source>
        <dbReference type="Proteomes" id="UP000777438"/>
    </source>
</evidence>
<reference evidence="2 3" key="1">
    <citation type="journal article" date="2021" name="Nat. Commun.">
        <title>Genetic determinants of endophytism in the Arabidopsis root mycobiome.</title>
        <authorList>
            <person name="Mesny F."/>
            <person name="Miyauchi S."/>
            <person name="Thiergart T."/>
            <person name="Pickel B."/>
            <person name="Atanasova L."/>
            <person name="Karlsson M."/>
            <person name="Huettel B."/>
            <person name="Barry K.W."/>
            <person name="Haridas S."/>
            <person name="Chen C."/>
            <person name="Bauer D."/>
            <person name="Andreopoulos W."/>
            <person name="Pangilinan J."/>
            <person name="LaButti K."/>
            <person name="Riley R."/>
            <person name="Lipzen A."/>
            <person name="Clum A."/>
            <person name="Drula E."/>
            <person name="Henrissat B."/>
            <person name="Kohler A."/>
            <person name="Grigoriev I.V."/>
            <person name="Martin F.M."/>
            <person name="Hacquard S."/>
        </authorList>
    </citation>
    <scope>NUCLEOTIDE SEQUENCE [LARGE SCALE GENOMIC DNA]</scope>
    <source>
        <strain evidence="2 3">MPI-CAGE-CH-0241</strain>
    </source>
</reference>
<accession>A0A9P8VY35</accession>